<dbReference type="Gene3D" id="1.10.3720.10">
    <property type="entry name" value="MetI-like"/>
    <property type="match status" value="1"/>
</dbReference>
<dbReference type="OrthoDB" id="9804353at2"/>
<dbReference type="RefSeq" id="WP_015146452.1">
    <property type="nucleotide sequence ID" value="NC_019693.1"/>
</dbReference>
<keyword evidence="3" id="KW-1003">Cell membrane</keyword>
<organism evidence="10 11">
    <name type="scientific">Oscillatoria acuminata PCC 6304</name>
    <dbReference type="NCBI Taxonomy" id="56110"/>
    <lineage>
        <taxon>Bacteria</taxon>
        <taxon>Bacillati</taxon>
        <taxon>Cyanobacteriota</taxon>
        <taxon>Cyanophyceae</taxon>
        <taxon>Oscillatoriophycideae</taxon>
        <taxon>Oscillatoriales</taxon>
        <taxon>Oscillatoriaceae</taxon>
        <taxon>Oscillatoria</taxon>
    </lineage>
</organism>
<keyword evidence="4 8" id="KW-0812">Transmembrane</keyword>
<keyword evidence="5 8" id="KW-1133">Transmembrane helix</keyword>
<keyword evidence="11" id="KW-1185">Reference proteome</keyword>
<dbReference type="KEGG" id="oac:Oscil6304_0042"/>
<protein>
    <submittedName>
        <fullName evidence="10">ABC-type nitrate/sulfonate/bicarbonate transport system, permease component</fullName>
    </submittedName>
</protein>
<dbReference type="STRING" id="56110.Oscil6304_0042"/>
<dbReference type="GO" id="GO:0042918">
    <property type="term" value="P:alkanesulfonate transmembrane transport"/>
    <property type="evidence" value="ECO:0007669"/>
    <property type="project" value="UniProtKB-ARBA"/>
</dbReference>
<dbReference type="EMBL" id="CP003607">
    <property type="protein sequence ID" value="AFY79802.1"/>
    <property type="molecule type" value="Genomic_DNA"/>
</dbReference>
<evidence type="ECO:0000256" key="2">
    <source>
        <dbReference type="ARBA" id="ARBA00022448"/>
    </source>
</evidence>
<dbReference type="GO" id="GO:0005886">
    <property type="term" value="C:plasma membrane"/>
    <property type="evidence" value="ECO:0007669"/>
    <property type="project" value="UniProtKB-SubCell"/>
</dbReference>
<keyword evidence="7 8" id="KW-0472">Membrane</keyword>
<dbReference type="SUPFAM" id="SSF161098">
    <property type="entry name" value="MetI-like"/>
    <property type="match status" value="1"/>
</dbReference>
<evidence type="ECO:0000313" key="11">
    <source>
        <dbReference type="Proteomes" id="UP000010367"/>
    </source>
</evidence>
<reference evidence="10 11" key="1">
    <citation type="submission" date="2012-06" db="EMBL/GenBank/DDBJ databases">
        <title>Finished chromosome of genome of Oscillatoria acuminata PCC 6304.</title>
        <authorList>
            <consortium name="US DOE Joint Genome Institute"/>
            <person name="Gugger M."/>
            <person name="Coursin T."/>
            <person name="Rippka R."/>
            <person name="Tandeau De Marsac N."/>
            <person name="Huntemann M."/>
            <person name="Wei C.-L."/>
            <person name="Han J."/>
            <person name="Detter J.C."/>
            <person name="Han C."/>
            <person name="Tapia R."/>
            <person name="Davenport K."/>
            <person name="Daligault H."/>
            <person name="Erkkila T."/>
            <person name="Gu W."/>
            <person name="Munk A.C.C."/>
            <person name="Teshima H."/>
            <person name="Xu Y."/>
            <person name="Chain P."/>
            <person name="Chen A."/>
            <person name="Krypides N."/>
            <person name="Mavromatis K."/>
            <person name="Markowitz V."/>
            <person name="Szeto E."/>
            <person name="Ivanova N."/>
            <person name="Mikhailova N."/>
            <person name="Ovchinnikova G."/>
            <person name="Pagani I."/>
            <person name="Pati A."/>
            <person name="Goodwin L."/>
            <person name="Peters L."/>
            <person name="Pitluck S."/>
            <person name="Woyke T."/>
            <person name="Kerfeld C."/>
        </authorList>
    </citation>
    <scope>NUCLEOTIDE SEQUENCE [LARGE SCALE GENOMIC DNA]</scope>
    <source>
        <strain evidence="10 11">PCC 6304</strain>
    </source>
</reference>
<evidence type="ECO:0000256" key="3">
    <source>
        <dbReference type="ARBA" id="ARBA00022475"/>
    </source>
</evidence>
<comment type="similarity">
    <text evidence="8">Belongs to the binding-protein-dependent transport system permease family.</text>
</comment>
<sequence>MKIDENYTEPNDSKLNPKGGRILQPSLFWRIADDIPKSLSWSLMALSIAIPMMLWWVISHSGIVKPLFLPTPERVLKAIAHLWGTGELPKDIFYSLFRVLSGFTLAAAISIPLGTLMGTFASLRSLLEPIIGIVRYMPAPAFIPLLILYCGVGEPTKILLIFIGTLFFNTLMVMDAVKFVPKELIETSYTLGGSRHQVILQVIFPFILPNIIDASRVNMAASWNLVIVSELVAATEGLGRRISVAQRFLRTDEIFAGLIVIGLIGLAIDLLFRLLLRLSCRWSIQ</sequence>
<name>K9TAB5_9CYAN</name>
<feature type="transmembrane region" description="Helical" evidence="8">
    <location>
        <begin position="133"/>
        <end position="152"/>
    </location>
</feature>
<dbReference type="GO" id="GO:0006811">
    <property type="term" value="P:monoatomic ion transport"/>
    <property type="evidence" value="ECO:0007669"/>
    <property type="project" value="UniProtKB-KW"/>
</dbReference>
<dbReference type="FunCoup" id="K9TAB5">
    <property type="interactions" value="250"/>
</dbReference>
<dbReference type="HOGENOM" id="CLU_046113_1_0_3"/>
<dbReference type="CDD" id="cd06261">
    <property type="entry name" value="TM_PBP2"/>
    <property type="match status" value="1"/>
</dbReference>
<dbReference type="PATRIC" id="fig|56110.3.peg.54"/>
<evidence type="ECO:0000256" key="7">
    <source>
        <dbReference type="ARBA" id="ARBA00023136"/>
    </source>
</evidence>
<dbReference type="InterPro" id="IPR000515">
    <property type="entry name" value="MetI-like"/>
</dbReference>
<feature type="transmembrane region" description="Helical" evidence="8">
    <location>
        <begin position="254"/>
        <end position="276"/>
    </location>
</feature>
<evidence type="ECO:0000256" key="8">
    <source>
        <dbReference type="RuleBase" id="RU363032"/>
    </source>
</evidence>
<dbReference type="Proteomes" id="UP000010367">
    <property type="component" value="Chromosome"/>
</dbReference>
<proteinExistence type="inferred from homology"/>
<dbReference type="PANTHER" id="PTHR30151">
    <property type="entry name" value="ALKANE SULFONATE ABC TRANSPORTER-RELATED, MEMBRANE SUBUNIT"/>
    <property type="match status" value="1"/>
</dbReference>
<dbReference type="Pfam" id="PF00528">
    <property type="entry name" value="BPD_transp_1"/>
    <property type="match status" value="1"/>
</dbReference>
<accession>K9TAB5</accession>
<evidence type="ECO:0000256" key="5">
    <source>
        <dbReference type="ARBA" id="ARBA00022989"/>
    </source>
</evidence>
<gene>
    <name evidence="10" type="ORF">Oscil6304_0042</name>
</gene>
<evidence type="ECO:0000256" key="6">
    <source>
        <dbReference type="ARBA" id="ARBA00023065"/>
    </source>
</evidence>
<evidence type="ECO:0000256" key="1">
    <source>
        <dbReference type="ARBA" id="ARBA00004429"/>
    </source>
</evidence>
<feature type="domain" description="ABC transmembrane type-1" evidence="9">
    <location>
        <begin position="92"/>
        <end position="276"/>
    </location>
</feature>
<feature type="transmembrane region" description="Helical" evidence="8">
    <location>
        <begin position="39"/>
        <end position="58"/>
    </location>
</feature>
<dbReference type="PANTHER" id="PTHR30151:SF0">
    <property type="entry name" value="ABC TRANSPORTER PERMEASE PROTEIN MJ0413-RELATED"/>
    <property type="match status" value="1"/>
</dbReference>
<feature type="transmembrane region" description="Helical" evidence="8">
    <location>
        <begin position="92"/>
        <end position="121"/>
    </location>
</feature>
<dbReference type="InterPro" id="IPR035906">
    <property type="entry name" value="MetI-like_sf"/>
</dbReference>
<dbReference type="eggNOG" id="COG0600">
    <property type="taxonomic scope" value="Bacteria"/>
</dbReference>
<keyword evidence="6" id="KW-0406">Ion transport</keyword>
<evidence type="ECO:0000259" key="9">
    <source>
        <dbReference type="PROSITE" id="PS50928"/>
    </source>
</evidence>
<feature type="transmembrane region" description="Helical" evidence="8">
    <location>
        <begin position="158"/>
        <end position="177"/>
    </location>
</feature>
<dbReference type="InParanoid" id="K9TAB5"/>
<evidence type="ECO:0000313" key="10">
    <source>
        <dbReference type="EMBL" id="AFY79802.1"/>
    </source>
</evidence>
<comment type="subcellular location">
    <subcellularLocation>
        <location evidence="1">Cell inner membrane</location>
        <topology evidence="1">Multi-pass membrane protein</topology>
    </subcellularLocation>
    <subcellularLocation>
        <location evidence="8">Cell membrane</location>
        <topology evidence="8">Multi-pass membrane protein</topology>
    </subcellularLocation>
</comment>
<dbReference type="FunFam" id="1.10.3720.10:FF:000003">
    <property type="entry name" value="Aliphatic sulfonate ABC transporter permease"/>
    <property type="match status" value="1"/>
</dbReference>
<evidence type="ECO:0000256" key="4">
    <source>
        <dbReference type="ARBA" id="ARBA00022692"/>
    </source>
</evidence>
<dbReference type="PROSITE" id="PS50928">
    <property type="entry name" value="ABC_TM1"/>
    <property type="match status" value="1"/>
</dbReference>
<keyword evidence="2 8" id="KW-0813">Transport</keyword>
<dbReference type="AlphaFoldDB" id="K9TAB5"/>